<proteinExistence type="predicted"/>
<evidence type="ECO:0000313" key="1">
    <source>
        <dbReference type="EMBL" id="ABE27882.1"/>
    </source>
</evidence>
<name>E6Y0K2_9VIRU</name>
<protein>
    <submittedName>
        <fullName evidence="1">2c protein</fullName>
    </submittedName>
</protein>
<reference evidence="1" key="1">
    <citation type="submission" date="2006-03" db="EMBL/GenBank/DDBJ databases">
        <authorList>
            <person name="Duarte I.M."/>
        </authorList>
    </citation>
    <scope>NUCLEOTIDE SEQUENCE</scope>
    <source>
        <strain evidence="1">TRV-PmC9-2</strain>
    </source>
</reference>
<organism evidence="1">
    <name type="scientific">Tobacco rattle virus</name>
    <dbReference type="NCBI Taxonomy" id="12295"/>
    <lineage>
        <taxon>Viruses</taxon>
        <taxon>Riboviria</taxon>
        <taxon>Orthornavirae</taxon>
        <taxon>Kitrinoviricota</taxon>
        <taxon>Alsuviricetes</taxon>
        <taxon>Martellivirales</taxon>
        <taxon>Virgaviridae</taxon>
        <taxon>Tobravirus</taxon>
        <taxon>Tobravirus tabaci</taxon>
    </lineage>
</organism>
<accession>E6Y0K2</accession>
<dbReference type="EMBL" id="DQ448614">
    <property type="protein sequence ID" value="ABE27882.1"/>
    <property type="molecule type" value="Genomic_RNA"/>
</dbReference>
<sequence length="298" mass="33469">MTSASVVVLKSKELVPGVLPTYEDRGIINSLTLRNRTFNLSKPFVEADGAITTSVMWSFEIDKLSADTAVFELNFGGTVLGHIRLEFLFETSVKPTVIGSFNHSGFSNTTKEILIVNDSTVGKFRRFWVDQEIIRGDNFRIAFKWPNLVRDGNSGEYNIVGLFHSHKARPHTWPLISGLFTPTTVSKVFKKEKIKFEYQTTISGDASSASEKRPFHLTIVVASSTDLEELVVDFDIFDSPGWSHSVSSESTKQSKKVTFVLTSVLPRGKRCYWLGNFSIIVKDGKSYHRVLFDDLVIN</sequence>